<sequence length="100" mass="11026">MSSFLKSPYFTDLFLPLYPEFVEDSSTLAASPDDLSLILSLAHDLPVLDPMAPWSPEPLVGPDLRRFTRKRTQAEGLLGSNPNTPAVPSSGYNSDDPYDR</sequence>
<gene>
    <name evidence="2" type="ORF">CMV_003356</name>
</gene>
<name>A0A8J4RS86_9ROSI</name>
<evidence type="ECO:0000313" key="3">
    <source>
        <dbReference type="Proteomes" id="UP000737018"/>
    </source>
</evidence>
<accession>A0A8J4RS86</accession>
<organism evidence="2 3">
    <name type="scientific">Castanea mollissima</name>
    <name type="common">Chinese chestnut</name>
    <dbReference type="NCBI Taxonomy" id="60419"/>
    <lineage>
        <taxon>Eukaryota</taxon>
        <taxon>Viridiplantae</taxon>
        <taxon>Streptophyta</taxon>
        <taxon>Embryophyta</taxon>
        <taxon>Tracheophyta</taxon>
        <taxon>Spermatophyta</taxon>
        <taxon>Magnoliopsida</taxon>
        <taxon>eudicotyledons</taxon>
        <taxon>Gunneridae</taxon>
        <taxon>Pentapetalae</taxon>
        <taxon>rosids</taxon>
        <taxon>fabids</taxon>
        <taxon>Fagales</taxon>
        <taxon>Fagaceae</taxon>
        <taxon>Castanea</taxon>
    </lineage>
</organism>
<dbReference type="AlphaFoldDB" id="A0A8J4RS86"/>
<dbReference type="EMBL" id="JRKL02000267">
    <property type="protein sequence ID" value="KAF3973209.1"/>
    <property type="molecule type" value="Genomic_DNA"/>
</dbReference>
<feature type="compositionally biased region" description="Polar residues" evidence="1">
    <location>
        <begin position="80"/>
        <end position="93"/>
    </location>
</feature>
<protein>
    <submittedName>
        <fullName evidence="2">Uncharacterized protein</fullName>
    </submittedName>
</protein>
<dbReference type="Proteomes" id="UP000737018">
    <property type="component" value="Unassembled WGS sequence"/>
</dbReference>
<evidence type="ECO:0000256" key="1">
    <source>
        <dbReference type="SAM" id="MobiDB-lite"/>
    </source>
</evidence>
<feature type="region of interest" description="Disordered" evidence="1">
    <location>
        <begin position="70"/>
        <end position="100"/>
    </location>
</feature>
<comment type="caution">
    <text evidence="2">The sequence shown here is derived from an EMBL/GenBank/DDBJ whole genome shotgun (WGS) entry which is preliminary data.</text>
</comment>
<evidence type="ECO:0000313" key="2">
    <source>
        <dbReference type="EMBL" id="KAF3973209.1"/>
    </source>
</evidence>
<proteinExistence type="predicted"/>
<reference evidence="2" key="1">
    <citation type="submission" date="2020-03" db="EMBL/GenBank/DDBJ databases">
        <title>Castanea mollissima Vanexum genome sequencing.</title>
        <authorList>
            <person name="Staton M."/>
        </authorList>
    </citation>
    <scope>NUCLEOTIDE SEQUENCE</scope>
    <source>
        <tissue evidence="2">Leaf</tissue>
    </source>
</reference>
<keyword evidence="3" id="KW-1185">Reference proteome</keyword>